<dbReference type="Proteomes" id="UP000489600">
    <property type="component" value="Unassembled WGS sequence"/>
</dbReference>
<evidence type="ECO:0000313" key="3">
    <source>
        <dbReference type="Proteomes" id="UP000489600"/>
    </source>
</evidence>
<proteinExistence type="predicted"/>
<evidence type="ECO:0000259" key="1">
    <source>
        <dbReference type="PROSITE" id="PS51792"/>
    </source>
</evidence>
<comment type="caution">
    <text evidence="2">The sequence shown here is derived from an EMBL/GenBank/DDBJ whole genome shotgun (WGS) entry which is preliminary data.</text>
</comment>
<protein>
    <recommendedName>
        <fullName evidence="1">Yippee domain-containing protein</fullName>
    </recommendedName>
</protein>
<dbReference type="OrthoDB" id="1052558at2759"/>
<organism evidence="2 3">
    <name type="scientific">Arabis nemorensis</name>
    <dbReference type="NCBI Taxonomy" id="586526"/>
    <lineage>
        <taxon>Eukaryota</taxon>
        <taxon>Viridiplantae</taxon>
        <taxon>Streptophyta</taxon>
        <taxon>Embryophyta</taxon>
        <taxon>Tracheophyta</taxon>
        <taxon>Spermatophyta</taxon>
        <taxon>Magnoliopsida</taxon>
        <taxon>eudicotyledons</taxon>
        <taxon>Gunneridae</taxon>
        <taxon>Pentapetalae</taxon>
        <taxon>rosids</taxon>
        <taxon>malvids</taxon>
        <taxon>Brassicales</taxon>
        <taxon>Brassicaceae</taxon>
        <taxon>Arabideae</taxon>
        <taxon>Arabis</taxon>
    </lineage>
</organism>
<dbReference type="PROSITE" id="PS51792">
    <property type="entry name" value="YIPPEE"/>
    <property type="match status" value="1"/>
</dbReference>
<keyword evidence="3" id="KW-1185">Reference proteome</keyword>
<dbReference type="EMBL" id="CABITT030000008">
    <property type="protein sequence ID" value="VVB16688.1"/>
    <property type="molecule type" value="Genomic_DNA"/>
</dbReference>
<name>A0A565CSL3_9BRAS</name>
<reference evidence="2" key="1">
    <citation type="submission" date="2019-07" db="EMBL/GenBank/DDBJ databases">
        <authorList>
            <person name="Dittberner H."/>
        </authorList>
    </citation>
    <scope>NUCLEOTIDE SEQUENCE [LARGE SCALE GENOMIC DNA]</scope>
</reference>
<evidence type="ECO:0000313" key="2">
    <source>
        <dbReference type="EMBL" id="VVB16688.1"/>
    </source>
</evidence>
<dbReference type="InterPro" id="IPR034751">
    <property type="entry name" value="Yippee"/>
</dbReference>
<dbReference type="AlphaFoldDB" id="A0A565CSL3"/>
<gene>
    <name evidence="2" type="ORF">ANE_LOCUS27132</name>
</gene>
<accession>A0A565CSL3</accession>
<sequence length="112" mass="12459">MGVLCRDCRHLNIMPALENCIASPNDPFKFFGGSFNVVISTDETTMTINGATYKSMREVFCIACGSRLGLYYESAVSVMYNEGNFYINRFKLHGPPEGSDDDENPGNEEQVV</sequence>
<feature type="domain" description="Yippee" evidence="1">
    <location>
        <begin position="4"/>
        <end position="96"/>
    </location>
</feature>